<evidence type="ECO:0000259" key="3">
    <source>
        <dbReference type="Pfam" id="PF00501"/>
    </source>
</evidence>
<evidence type="ECO:0000313" key="4">
    <source>
        <dbReference type="EMBL" id="MFJ3046604.1"/>
    </source>
</evidence>
<dbReference type="Proteomes" id="UP001617427">
    <property type="component" value="Unassembled WGS sequence"/>
</dbReference>
<dbReference type="RefSeq" id="WP_402700771.1">
    <property type="nucleotide sequence ID" value="NZ_JBIUZV010000006.1"/>
</dbReference>
<accession>A0ABW8EZY6</accession>
<dbReference type="PROSITE" id="PS00455">
    <property type="entry name" value="AMP_BINDING"/>
    <property type="match status" value="1"/>
</dbReference>
<gene>
    <name evidence="4" type="ORF">ACIPEN_12310</name>
</gene>
<evidence type="ECO:0000313" key="5">
    <source>
        <dbReference type="Proteomes" id="UP001617427"/>
    </source>
</evidence>
<sequence length="653" mass="73466">MVETRQETETQTFPQLLLAHAQTRPQRPAFREKDLGIWQATSWQQVADEVRAFACGLAALGFKRGMSLAIIGNNCPRLYWAMSAAQVLGGMPVPLYQDAPAADMAYVLADANVDFVMAEDQEQVDKVFEIKESLPRIAHVIYDDERGMRNYHQPELLSFARVQELGRAYERVHPDFFMNEVKAGKPDDVAIILYTSGTTGKPKGVCHSHRAMITTARTLVEFDRLNEEDDILCYLPLAWVGDFLYSFAQQHVAGFCLNCPESPNTVMSDLREIGPTYYFAPPRVYENILTQVMIRIEDAGWIKRKMFHGFMRVARRVGMRILDRKPGVSLADRLQYALGDLLVYGPLKNVLGMSRLRVAYTGGEAIGPDLFDFYRSLGINLKQLYGMTETCVTICMQPSGDVKLDSVGRPMKGVEVRIADNGEVLVRSPGLMKEYFKRPDATAEAIDTEGYFHTGDAGFFDSDGHLKIIDRAKDVGKMACGSMFAPKYIENKLKFFPFVKEAVTFGNEREQCMAFINIDMDAVGNWAERRNLPYSGYTDLAANPAVYELVRECVEKVNADLAADPLLADSQIHRFLILHKELDPDDEELTRTRKVRRGFIADKYAVLIDALYDGRASQYIETQVKFEDGRQGMISADLKIAEAKTFAVLGRAA</sequence>
<dbReference type="InterPro" id="IPR020845">
    <property type="entry name" value="AMP-binding_CS"/>
</dbReference>
<dbReference type="InterPro" id="IPR042099">
    <property type="entry name" value="ANL_N_sf"/>
</dbReference>
<evidence type="ECO:0000256" key="1">
    <source>
        <dbReference type="ARBA" id="ARBA00022741"/>
    </source>
</evidence>
<dbReference type="Gene3D" id="3.40.50.12780">
    <property type="entry name" value="N-terminal domain of ligase-like"/>
    <property type="match status" value="1"/>
</dbReference>
<dbReference type="SUPFAM" id="SSF56801">
    <property type="entry name" value="Acetyl-CoA synthetase-like"/>
    <property type="match status" value="1"/>
</dbReference>
<protein>
    <submittedName>
        <fullName evidence="4">AMP-dependent synthetase/ligase</fullName>
    </submittedName>
</protein>
<dbReference type="InterPro" id="IPR000873">
    <property type="entry name" value="AMP-dep_synth/lig_dom"/>
</dbReference>
<dbReference type="PANTHER" id="PTHR43272">
    <property type="entry name" value="LONG-CHAIN-FATTY-ACID--COA LIGASE"/>
    <property type="match status" value="1"/>
</dbReference>
<name>A0ABW8EZY6_9BURK</name>
<keyword evidence="5" id="KW-1185">Reference proteome</keyword>
<reference evidence="4 5" key="1">
    <citation type="submission" date="2024-10" db="EMBL/GenBank/DDBJ databases">
        <title>The Natural Products Discovery Center: Release of the First 8490 Sequenced Strains for Exploring Actinobacteria Biosynthetic Diversity.</title>
        <authorList>
            <person name="Kalkreuter E."/>
            <person name="Kautsar S.A."/>
            <person name="Yang D."/>
            <person name="Bader C.D."/>
            <person name="Teijaro C.N."/>
            <person name="Fluegel L."/>
            <person name="Davis C.M."/>
            <person name="Simpson J.R."/>
            <person name="Lauterbach L."/>
            <person name="Steele A.D."/>
            <person name="Gui C."/>
            <person name="Meng S."/>
            <person name="Li G."/>
            <person name="Viehrig K."/>
            <person name="Ye F."/>
            <person name="Su P."/>
            <person name="Kiefer A.F."/>
            <person name="Nichols A."/>
            <person name="Cepeda A.J."/>
            <person name="Yan W."/>
            <person name="Fan B."/>
            <person name="Jiang Y."/>
            <person name="Adhikari A."/>
            <person name="Zheng C.-J."/>
            <person name="Schuster L."/>
            <person name="Cowan T.M."/>
            <person name="Smanski M.J."/>
            <person name="Chevrette M.G."/>
            <person name="De Carvalho L.P.S."/>
            <person name="Shen B."/>
        </authorList>
    </citation>
    <scope>NUCLEOTIDE SEQUENCE [LARGE SCALE GENOMIC DNA]</scope>
    <source>
        <strain evidence="4 5">NPDC087045</strain>
    </source>
</reference>
<feature type="domain" description="AMP-dependent synthetase/ligase" evidence="3">
    <location>
        <begin position="19"/>
        <end position="436"/>
    </location>
</feature>
<keyword evidence="2" id="KW-0067">ATP-binding</keyword>
<organism evidence="4 5">
    <name type="scientific">Herbaspirillum chlorophenolicum</name>
    <dbReference type="NCBI Taxonomy" id="211589"/>
    <lineage>
        <taxon>Bacteria</taxon>
        <taxon>Pseudomonadati</taxon>
        <taxon>Pseudomonadota</taxon>
        <taxon>Betaproteobacteria</taxon>
        <taxon>Burkholderiales</taxon>
        <taxon>Oxalobacteraceae</taxon>
        <taxon>Herbaspirillum</taxon>
    </lineage>
</organism>
<dbReference type="PANTHER" id="PTHR43272:SF33">
    <property type="entry name" value="AMP-BINDING DOMAIN-CONTAINING PROTEIN-RELATED"/>
    <property type="match status" value="1"/>
</dbReference>
<dbReference type="Pfam" id="PF00501">
    <property type="entry name" value="AMP-binding"/>
    <property type="match status" value="1"/>
</dbReference>
<dbReference type="Pfam" id="PF23562">
    <property type="entry name" value="AMP-binding_C_3"/>
    <property type="match status" value="1"/>
</dbReference>
<dbReference type="EMBL" id="JBIUZV010000006">
    <property type="protein sequence ID" value="MFJ3046604.1"/>
    <property type="molecule type" value="Genomic_DNA"/>
</dbReference>
<evidence type="ECO:0000256" key="2">
    <source>
        <dbReference type="ARBA" id="ARBA00022840"/>
    </source>
</evidence>
<keyword evidence="1" id="KW-0547">Nucleotide-binding</keyword>
<comment type="caution">
    <text evidence="4">The sequence shown here is derived from an EMBL/GenBank/DDBJ whole genome shotgun (WGS) entry which is preliminary data.</text>
</comment>
<proteinExistence type="predicted"/>